<name>A0A841TIL6_9BACL</name>
<dbReference type="AlphaFoldDB" id="A0A841TIL6"/>
<dbReference type="InterPro" id="IPR002347">
    <property type="entry name" value="SDR_fam"/>
</dbReference>
<comment type="similarity">
    <text evidence="1 3">Belongs to the short-chain dehydrogenases/reductases (SDR) family.</text>
</comment>
<comment type="caution">
    <text evidence="5">The sequence shown here is derived from an EMBL/GenBank/DDBJ whole genome shotgun (WGS) entry which is preliminary data.</text>
</comment>
<accession>A0A841TIL6</accession>
<dbReference type="InterPro" id="IPR036291">
    <property type="entry name" value="NAD(P)-bd_dom_sf"/>
</dbReference>
<dbReference type="GO" id="GO:0008206">
    <property type="term" value="P:bile acid metabolic process"/>
    <property type="evidence" value="ECO:0007669"/>
    <property type="project" value="UniProtKB-ARBA"/>
</dbReference>
<gene>
    <name evidence="5" type="ORF">H4Q31_17500</name>
</gene>
<dbReference type="GO" id="GO:0016491">
    <property type="term" value="F:oxidoreductase activity"/>
    <property type="evidence" value="ECO:0007669"/>
    <property type="project" value="UniProtKB-KW"/>
</dbReference>
<dbReference type="PANTHER" id="PTHR44196:SF1">
    <property type="entry name" value="DEHYDROGENASE_REDUCTASE SDR FAMILY MEMBER 7B"/>
    <property type="match status" value="1"/>
</dbReference>
<dbReference type="PROSITE" id="PS00061">
    <property type="entry name" value="ADH_SHORT"/>
    <property type="match status" value="1"/>
</dbReference>
<dbReference type="CDD" id="cd05233">
    <property type="entry name" value="SDR_c"/>
    <property type="match status" value="1"/>
</dbReference>
<reference evidence="5 6" key="1">
    <citation type="submission" date="2020-08" db="EMBL/GenBank/DDBJ databases">
        <title>Cohnella phylogeny.</title>
        <authorList>
            <person name="Dunlap C."/>
        </authorList>
    </citation>
    <scope>NUCLEOTIDE SEQUENCE [LARGE SCALE GENOMIC DNA]</scope>
    <source>
        <strain evidence="5 6">DSM 103658</strain>
    </source>
</reference>
<dbReference type="Pfam" id="PF00106">
    <property type="entry name" value="adh_short"/>
    <property type="match status" value="1"/>
</dbReference>
<keyword evidence="2" id="KW-0560">Oxidoreductase</keyword>
<evidence type="ECO:0000256" key="3">
    <source>
        <dbReference type="RuleBase" id="RU000363"/>
    </source>
</evidence>
<dbReference type="RefSeq" id="WP_185180356.1">
    <property type="nucleotide sequence ID" value="NZ_CBCSEP010000010.1"/>
</dbReference>
<dbReference type="GO" id="GO:0016020">
    <property type="term" value="C:membrane"/>
    <property type="evidence" value="ECO:0007669"/>
    <property type="project" value="TreeGrafter"/>
</dbReference>
<keyword evidence="6" id="KW-1185">Reference proteome</keyword>
<dbReference type="SUPFAM" id="SSF51735">
    <property type="entry name" value="NAD(P)-binding Rossmann-fold domains"/>
    <property type="match status" value="1"/>
</dbReference>
<dbReference type="Gene3D" id="3.40.50.720">
    <property type="entry name" value="NAD(P)-binding Rossmann-like Domain"/>
    <property type="match status" value="1"/>
</dbReference>
<dbReference type="InterPro" id="IPR057326">
    <property type="entry name" value="KR_dom"/>
</dbReference>
<organism evidence="5 6">
    <name type="scientific">Cohnella lubricantis</name>
    <dbReference type="NCBI Taxonomy" id="2163172"/>
    <lineage>
        <taxon>Bacteria</taxon>
        <taxon>Bacillati</taxon>
        <taxon>Bacillota</taxon>
        <taxon>Bacilli</taxon>
        <taxon>Bacillales</taxon>
        <taxon>Paenibacillaceae</taxon>
        <taxon>Cohnella</taxon>
    </lineage>
</organism>
<evidence type="ECO:0000256" key="1">
    <source>
        <dbReference type="ARBA" id="ARBA00006484"/>
    </source>
</evidence>
<dbReference type="SMART" id="SM00822">
    <property type="entry name" value="PKS_KR"/>
    <property type="match status" value="1"/>
</dbReference>
<protein>
    <submittedName>
        <fullName evidence="5">SDR family NAD(P)-dependent oxidoreductase</fullName>
    </submittedName>
</protein>
<dbReference type="Proteomes" id="UP000574133">
    <property type="component" value="Unassembled WGS sequence"/>
</dbReference>
<dbReference type="FunFam" id="3.40.50.720:FF:000084">
    <property type="entry name" value="Short-chain dehydrogenase reductase"/>
    <property type="match status" value="1"/>
</dbReference>
<evidence type="ECO:0000313" key="6">
    <source>
        <dbReference type="Proteomes" id="UP000574133"/>
    </source>
</evidence>
<dbReference type="PRINTS" id="PR00081">
    <property type="entry name" value="GDHRDH"/>
</dbReference>
<dbReference type="InterPro" id="IPR020904">
    <property type="entry name" value="Sc_DH/Rdtase_CS"/>
</dbReference>
<sequence>MRVSLEGRVVLVTGASSGVGAETAKLLSARGAIPILAARSEDKLRTVSKTIRGEHEAIVMDVTDEASVRSAFRSAIDKYGRIDVLVNNAGFGEFVAFPDASLSHFQEMIDVNYLGAVRCVQEAYPLMRAAGSGHIVNVVSIAGKLATAKATAYAASKHALLGFTNALRQDCKGTGIRVSAVNPGPIDTPFFDRADPSGTYTRNLGSFMLRPEQVAREIVRTIETGRPEKDMPFISGAGAKLFQLFPRMADRLLSGLLNKK</sequence>
<evidence type="ECO:0000259" key="4">
    <source>
        <dbReference type="SMART" id="SM00822"/>
    </source>
</evidence>
<dbReference type="PANTHER" id="PTHR44196">
    <property type="entry name" value="DEHYDROGENASE/REDUCTASE SDR FAMILY MEMBER 7B"/>
    <property type="match status" value="1"/>
</dbReference>
<proteinExistence type="inferred from homology"/>
<evidence type="ECO:0000256" key="2">
    <source>
        <dbReference type="ARBA" id="ARBA00023002"/>
    </source>
</evidence>
<dbReference type="EMBL" id="JACJVN010000069">
    <property type="protein sequence ID" value="MBB6679088.1"/>
    <property type="molecule type" value="Genomic_DNA"/>
</dbReference>
<evidence type="ECO:0000313" key="5">
    <source>
        <dbReference type="EMBL" id="MBB6679088.1"/>
    </source>
</evidence>
<feature type="domain" description="Ketoreductase" evidence="4">
    <location>
        <begin position="8"/>
        <end position="189"/>
    </location>
</feature>
<dbReference type="PRINTS" id="PR00080">
    <property type="entry name" value="SDRFAMILY"/>
</dbReference>